<evidence type="ECO:0000256" key="2">
    <source>
        <dbReference type="SAM" id="Phobius"/>
    </source>
</evidence>
<keyword evidence="2" id="KW-0472">Membrane</keyword>
<proteinExistence type="predicted"/>
<organism evidence="3 4">
    <name type="scientific">Paeniglutamicibacter gangotriensis</name>
    <dbReference type="NCBI Taxonomy" id="254787"/>
    <lineage>
        <taxon>Bacteria</taxon>
        <taxon>Bacillati</taxon>
        <taxon>Actinomycetota</taxon>
        <taxon>Actinomycetes</taxon>
        <taxon>Micrococcales</taxon>
        <taxon>Micrococcaceae</taxon>
        <taxon>Paeniglutamicibacter</taxon>
    </lineage>
</organism>
<dbReference type="RefSeq" id="WP_149619553.1">
    <property type="nucleotide sequence ID" value="NZ_VOBL01000008.1"/>
</dbReference>
<name>A0A5B0EES3_9MICC</name>
<reference evidence="3 4" key="1">
    <citation type="submission" date="2019-07" db="EMBL/GenBank/DDBJ databases">
        <title>Analysis of the biochemical properties, biological activity and biotechnological potential of siderophores and biosurfactants produced by Antarctic psychrotolerant bacteria.</title>
        <authorList>
            <person name="Styczynski M."/>
            <person name="Krucon T."/>
            <person name="Decewicz P."/>
            <person name="Dziewit L."/>
        </authorList>
    </citation>
    <scope>NUCLEOTIDE SEQUENCE [LARGE SCALE GENOMIC DNA]</scope>
    <source>
        <strain evidence="3 4">ANT_H27</strain>
    </source>
</reference>
<keyword evidence="2" id="KW-1133">Transmembrane helix</keyword>
<sequence>MTIIQPNIHVPPAIELGIAAGKLIREGSVVRDAVSKQIVKHLKEVPDTSKMVEKAASATAPMKWTPSKPAIIISAVVVTAVAVTGVVVHKVKKQAERNLAMPECVRNFGASWDRYREAIRDRCLDVEIIDQLIYDFDALLQYAEEHGSSALDLSTEQGTSLANFVADYTSDLADVNSVDLAELRKQKEQEQQQKPSQDAGNDAVVDLRRNLVAQREIFGDAA</sequence>
<evidence type="ECO:0000313" key="3">
    <source>
        <dbReference type="EMBL" id="KAA0977178.1"/>
    </source>
</evidence>
<dbReference type="OrthoDB" id="3688119at2"/>
<comment type="caution">
    <text evidence="3">The sequence shown here is derived from an EMBL/GenBank/DDBJ whole genome shotgun (WGS) entry which is preliminary data.</text>
</comment>
<protein>
    <submittedName>
        <fullName evidence="3">Uncharacterized protein</fullName>
    </submittedName>
</protein>
<dbReference type="AlphaFoldDB" id="A0A5B0EES3"/>
<keyword evidence="2" id="KW-0812">Transmembrane</keyword>
<dbReference type="EMBL" id="VOBL01000008">
    <property type="protein sequence ID" value="KAA0977178.1"/>
    <property type="molecule type" value="Genomic_DNA"/>
</dbReference>
<gene>
    <name evidence="3" type="ORF">FQ154_09790</name>
</gene>
<evidence type="ECO:0000256" key="1">
    <source>
        <dbReference type="SAM" id="MobiDB-lite"/>
    </source>
</evidence>
<accession>A0A5B0EES3</accession>
<feature type="transmembrane region" description="Helical" evidence="2">
    <location>
        <begin position="70"/>
        <end position="88"/>
    </location>
</feature>
<feature type="region of interest" description="Disordered" evidence="1">
    <location>
        <begin position="185"/>
        <end position="204"/>
    </location>
</feature>
<evidence type="ECO:0000313" key="4">
    <source>
        <dbReference type="Proteomes" id="UP000323856"/>
    </source>
</evidence>
<dbReference type="Proteomes" id="UP000323856">
    <property type="component" value="Unassembled WGS sequence"/>
</dbReference>